<dbReference type="RefSeq" id="WP_291794424.1">
    <property type="nucleotide sequence ID" value="NZ_BAAAPZ010000001.1"/>
</dbReference>
<evidence type="ECO:0000313" key="10">
    <source>
        <dbReference type="Proteomes" id="UP001500984"/>
    </source>
</evidence>
<dbReference type="InterPro" id="IPR000209">
    <property type="entry name" value="Peptidase_S8/S53_dom"/>
</dbReference>
<dbReference type="PROSITE" id="PS51892">
    <property type="entry name" value="SUBTILASE"/>
    <property type="match status" value="1"/>
</dbReference>
<sequence length="450" mass="45703">MEPRGHRRERRRRLRTRILRIAAVVAALGMIAVYVFGGAAGAAPAQAAPDDVPEPGPGQWFLEDYGIPEMWETTQGEGVTVAVIDSGVKDDHENLTGRVTASKDFSGSGHDGTVPVGPDEIIHHGTAVAGVIAGNGTGAGPVGVAPQSKIAAASVWLGAGGPSDAESTRTQAQQALDWAIDSGASVVNMSLGWNDPAWPESWDETFARAYAEDVVVIACVGNRSQGATQAWSPATVPGVVGVGGLARSGEVRQSSSAPGTAVDLMGPAEGIPVPFYDGGYGTADGCSFAAPVVSGVVALLRSAHPEMSADEVVAALEQTAGAVKGHDGRSTADAPDPEVGWGRIDPPAALNWEPSGETASAADELADWVRMHRRAADDEAQAGEETASPDSGGGPGASEDAEQAPVAVGGTVPPARLGPVVLVAGGLVSLGLLIAAGVGLLRIRRRSRDG</sequence>
<accession>A0ABN2WCK1</accession>
<feature type="active site" description="Charge relay system" evidence="5">
    <location>
        <position position="287"/>
    </location>
</feature>
<dbReference type="PROSITE" id="PS00137">
    <property type="entry name" value="SUBTILASE_HIS"/>
    <property type="match status" value="1"/>
</dbReference>
<evidence type="ECO:0000256" key="5">
    <source>
        <dbReference type="PROSITE-ProRule" id="PRU01240"/>
    </source>
</evidence>
<dbReference type="PRINTS" id="PR00723">
    <property type="entry name" value="SUBTILISIN"/>
</dbReference>
<dbReference type="InterPro" id="IPR022398">
    <property type="entry name" value="Peptidase_S8_His-AS"/>
</dbReference>
<dbReference type="PANTHER" id="PTHR43806:SF11">
    <property type="entry name" value="CEREVISIN-RELATED"/>
    <property type="match status" value="1"/>
</dbReference>
<dbReference type="Proteomes" id="UP001500984">
    <property type="component" value="Unassembled WGS sequence"/>
</dbReference>
<feature type="transmembrane region" description="Helical" evidence="7">
    <location>
        <begin position="21"/>
        <end position="43"/>
    </location>
</feature>
<gene>
    <name evidence="9" type="ORF">GCM10009823_01340</name>
</gene>
<evidence type="ECO:0000313" key="9">
    <source>
        <dbReference type="EMBL" id="GAA2087132.1"/>
    </source>
</evidence>
<feature type="region of interest" description="Disordered" evidence="6">
    <location>
        <begin position="323"/>
        <end position="360"/>
    </location>
</feature>
<name>A0ABN2WCK1_9MICO</name>
<evidence type="ECO:0000256" key="6">
    <source>
        <dbReference type="SAM" id="MobiDB-lite"/>
    </source>
</evidence>
<keyword evidence="10" id="KW-1185">Reference proteome</keyword>
<keyword evidence="2 5" id="KW-0645">Protease</keyword>
<dbReference type="InterPro" id="IPR023827">
    <property type="entry name" value="Peptidase_S8_Asp-AS"/>
</dbReference>
<dbReference type="InterPro" id="IPR036852">
    <property type="entry name" value="Peptidase_S8/S53_dom_sf"/>
</dbReference>
<dbReference type="InterPro" id="IPR050131">
    <property type="entry name" value="Peptidase_S8_subtilisin-like"/>
</dbReference>
<dbReference type="InterPro" id="IPR015500">
    <property type="entry name" value="Peptidase_S8_subtilisin-rel"/>
</dbReference>
<feature type="region of interest" description="Disordered" evidence="6">
    <location>
        <begin position="374"/>
        <end position="410"/>
    </location>
</feature>
<keyword evidence="3 5" id="KW-0378">Hydrolase</keyword>
<dbReference type="SUPFAM" id="SSF52743">
    <property type="entry name" value="Subtilisin-like"/>
    <property type="match status" value="1"/>
</dbReference>
<protein>
    <recommendedName>
        <fullName evidence="8">Peptidase S8/S53 domain-containing protein</fullName>
    </recommendedName>
</protein>
<evidence type="ECO:0000256" key="2">
    <source>
        <dbReference type="ARBA" id="ARBA00022670"/>
    </source>
</evidence>
<dbReference type="Pfam" id="PF00082">
    <property type="entry name" value="Peptidase_S8"/>
    <property type="match status" value="1"/>
</dbReference>
<reference evidence="9 10" key="1">
    <citation type="journal article" date="2019" name="Int. J. Syst. Evol. Microbiol.">
        <title>The Global Catalogue of Microorganisms (GCM) 10K type strain sequencing project: providing services to taxonomists for standard genome sequencing and annotation.</title>
        <authorList>
            <consortium name="The Broad Institute Genomics Platform"/>
            <consortium name="The Broad Institute Genome Sequencing Center for Infectious Disease"/>
            <person name="Wu L."/>
            <person name="Ma J."/>
        </authorList>
    </citation>
    <scope>NUCLEOTIDE SEQUENCE [LARGE SCALE GENOMIC DNA]</scope>
    <source>
        <strain evidence="9 10">JCM 15900</strain>
    </source>
</reference>
<dbReference type="PROSITE" id="PS00136">
    <property type="entry name" value="SUBTILASE_ASP"/>
    <property type="match status" value="1"/>
</dbReference>
<dbReference type="PANTHER" id="PTHR43806">
    <property type="entry name" value="PEPTIDASE S8"/>
    <property type="match status" value="1"/>
</dbReference>
<evidence type="ECO:0000256" key="4">
    <source>
        <dbReference type="ARBA" id="ARBA00022825"/>
    </source>
</evidence>
<keyword evidence="7" id="KW-1133">Transmembrane helix</keyword>
<feature type="domain" description="Peptidase S8/S53" evidence="8">
    <location>
        <begin position="76"/>
        <end position="342"/>
    </location>
</feature>
<evidence type="ECO:0000256" key="3">
    <source>
        <dbReference type="ARBA" id="ARBA00022801"/>
    </source>
</evidence>
<comment type="similarity">
    <text evidence="1 5">Belongs to the peptidase S8 family.</text>
</comment>
<keyword evidence="4 5" id="KW-0720">Serine protease</keyword>
<keyword evidence="7" id="KW-0812">Transmembrane</keyword>
<proteinExistence type="inferred from homology"/>
<evidence type="ECO:0000256" key="1">
    <source>
        <dbReference type="ARBA" id="ARBA00011073"/>
    </source>
</evidence>
<keyword evidence="7" id="KW-0472">Membrane</keyword>
<feature type="transmembrane region" description="Helical" evidence="7">
    <location>
        <begin position="420"/>
        <end position="441"/>
    </location>
</feature>
<comment type="caution">
    <text evidence="9">The sequence shown here is derived from an EMBL/GenBank/DDBJ whole genome shotgun (WGS) entry which is preliminary data.</text>
</comment>
<evidence type="ECO:0000259" key="8">
    <source>
        <dbReference type="Pfam" id="PF00082"/>
    </source>
</evidence>
<organism evidence="9 10">
    <name type="scientific">Brevibacterium salitolerans</name>
    <dbReference type="NCBI Taxonomy" id="1403566"/>
    <lineage>
        <taxon>Bacteria</taxon>
        <taxon>Bacillati</taxon>
        <taxon>Actinomycetota</taxon>
        <taxon>Actinomycetes</taxon>
        <taxon>Micrococcales</taxon>
        <taxon>Brevibacteriaceae</taxon>
        <taxon>Brevibacterium</taxon>
    </lineage>
</organism>
<feature type="active site" description="Charge relay system" evidence="5">
    <location>
        <position position="124"/>
    </location>
</feature>
<evidence type="ECO:0000256" key="7">
    <source>
        <dbReference type="SAM" id="Phobius"/>
    </source>
</evidence>
<dbReference type="Gene3D" id="3.40.50.200">
    <property type="entry name" value="Peptidase S8/S53 domain"/>
    <property type="match status" value="1"/>
</dbReference>
<feature type="active site" description="Charge relay system" evidence="5">
    <location>
        <position position="85"/>
    </location>
</feature>
<dbReference type="EMBL" id="BAAAPZ010000001">
    <property type="protein sequence ID" value="GAA2087132.1"/>
    <property type="molecule type" value="Genomic_DNA"/>
</dbReference>